<dbReference type="Proteomes" id="UP000276133">
    <property type="component" value="Unassembled WGS sequence"/>
</dbReference>
<organism evidence="1 2">
    <name type="scientific">Brachionus plicatilis</name>
    <name type="common">Marine rotifer</name>
    <name type="synonym">Brachionus muelleri</name>
    <dbReference type="NCBI Taxonomy" id="10195"/>
    <lineage>
        <taxon>Eukaryota</taxon>
        <taxon>Metazoa</taxon>
        <taxon>Spiralia</taxon>
        <taxon>Gnathifera</taxon>
        <taxon>Rotifera</taxon>
        <taxon>Eurotatoria</taxon>
        <taxon>Monogononta</taxon>
        <taxon>Pseudotrocha</taxon>
        <taxon>Ploima</taxon>
        <taxon>Brachionidae</taxon>
        <taxon>Brachionus</taxon>
    </lineage>
</organism>
<dbReference type="EMBL" id="REGN01005332">
    <property type="protein sequence ID" value="RNA13791.1"/>
    <property type="molecule type" value="Genomic_DNA"/>
</dbReference>
<comment type="caution">
    <text evidence="1">The sequence shown here is derived from an EMBL/GenBank/DDBJ whole genome shotgun (WGS) entry which is preliminary data.</text>
</comment>
<sequence>MKYLNIIYREIKGNINLYNISIQPLIMASKATHELRYSTRTSHGCTLRRINYKSIWCMLRCFNIGEMPNIRFLFHKLFIFKYLTRIFFITIVMRKIHIPKESEIPLLMTKCLFDSLLDLPEFVNIPRKYICFVNFLQMETEKRS</sequence>
<evidence type="ECO:0000313" key="1">
    <source>
        <dbReference type="EMBL" id="RNA13791.1"/>
    </source>
</evidence>
<proteinExistence type="predicted"/>
<protein>
    <submittedName>
        <fullName evidence="1">Uncharacterized protein</fullName>
    </submittedName>
</protein>
<accession>A0A3M7QRT7</accession>
<evidence type="ECO:0000313" key="2">
    <source>
        <dbReference type="Proteomes" id="UP000276133"/>
    </source>
</evidence>
<keyword evidence="2" id="KW-1185">Reference proteome</keyword>
<gene>
    <name evidence="1" type="ORF">BpHYR1_018838</name>
</gene>
<dbReference type="AlphaFoldDB" id="A0A3M7QRT7"/>
<name>A0A3M7QRT7_BRAPC</name>
<reference evidence="1 2" key="1">
    <citation type="journal article" date="2018" name="Sci. Rep.">
        <title>Genomic signatures of local adaptation to the degree of environmental predictability in rotifers.</title>
        <authorList>
            <person name="Franch-Gras L."/>
            <person name="Hahn C."/>
            <person name="Garcia-Roger E.M."/>
            <person name="Carmona M.J."/>
            <person name="Serra M."/>
            <person name="Gomez A."/>
        </authorList>
    </citation>
    <scope>NUCLEOTIDE SEQUENCE [LARGE SCALE GENOMIC DNA]</scope>
    <source>
        <strain evidence="1">HYR1</strain>
    </source>
</reference>